<sequence>MPPANKILTGDRRKCGDRTGPFDASHAQKPEPKRGFTPETVAGQGCHIVLPPCPAGQGDIFFYYVSMCGDGANDCGALKAAHAGISLSTADASVASPFTSKTPTIECVPTVIREGRAALVTSFGVVKYMVAYSLTQFMSVIMLYTIGNNLTDPEFLYIDLGLITLLVLLFSRTASYPFLDPKPPRTKLISWKPLVSIIGQLSICIAFQAFIFIYIQKLPWYEAYEFNTEKDYRSYINTAVFCLSTYQYIWESIIFSRGKPYRQSIFSNWLFLASIIICFTFNTILLLSPGIEPLWNIIQLRMFPDFNFKLLILGLTILNFLLMFLFEEYFIENDHISFKRHQNDSNMMSSVDNDYTRNIRSDLHYVRIEHQIRQTPNWPPIITNAEDRTINSIVTRTHDITNNNHHDNNSIAIDDSFGSTNHLITTTVGNIQRSGSTPNNDLYSIHL</sequence>
<dbReference type="AlphaFoldDB" id="A0A813UZ52"/>
<keyword evidence="7" id="KW-0460">Magnesium</keyword>
<dbReference type="NCBIfam" id="TIGR01494">
    <property type="entry name" value="ATPase_P-type"/>
    <property type="match status" value="1"/>
</dbReference>
<dbReference type="InterPro" id="IPR006544">
    <property type="entry name" value="P-type_TPase_V"/>
</dbReference>
<name>A0A813UZ52_9BILA</name>
<feature type="transmembrane region" description="Helical" evidence="12">
    <location>
        <begin position="156"/>
        <end position="174"/>
    </location>
</feature>
<dbReference type="Proteomes" id="UP000663829">
    <property type="component" value="Unassembled WGS sequence"/>
</dbReference>
<evidence type="ECO:0000256" key="10">
    <source>
        <dbReference type="ARBA" id="ARBA00023136"/>
    </source>
</evidence>
<keyword evidence="10 12" id="KW-0472">Membrane</keyword>
<keyword evidence="9 12" id="KW-1133">Transmembrane helix</keyword>
<feature type="transmembrane region" description="Helical" evidence="12">
    <location>
        <begin position="235"/>
        <end position="256"/>
    </location>
</feature>
<dbReference type="OrthoDB" id="48943at2759"/>
<evidence type="ECO:0000256" key="8">
    <source>
        <dbReference type="ARBA" id="ARBA00022967"/>
    </source>
</evidence>
<dbReference type="Gene3D" id="1.20.1110.10">
    <property type="entry name" value="Calcium-transporting ATPase, transmembrane domain"/>
    <property type="match status" value="1"/>
</dbReference>
<dbReference type="Gene3D" id="3.40.50.1000">
    <property type="entry name" value="HAD superfamily/HAD-like"/>
    <property type="match status" value="1"/>
</dbReference>
<dbReference type="GO" id="GO:0006874">
    <property type="term" value="P:intracellular calcium ion homeostasis"/>
    <property type="evidence" value="ECO:0007669"/>
    <property type="project" value="TreeGrafter"/>
</dbReference>
<dbReference type="EMBL" id="CAJNOQ010000710">
    <property type="protein sequence ID" value="CAF0830391.1"/>
    <property type="molecule type" value="Genomic_DNA"/>
</dbReference>
<dbReference type="GO" id="GO:0016020">
    <property type="term" value="C:membrane"/>
    <property type="evidence" value="ECO:0007669"/>
    <property type="project" value="UniProtKB-SubCell"/>
</dbReference>
<keyword evidence="2" id="KW-0597">Phosphoprotein</keyword>
<dbReference type="InterPro" id="IPR023298">
    <property type="entry name" value="ATPase_P-typ_TM_dom_sf"/>
</dbReference>
<evidence type="ECO:0000256" key="1">
    <source>
        <dbReference type="ARBA" id="ARBA00004141"/>
    </source>
</evidence>
<evidence type="ECO:0000313" key="13">
    <source>
        <dbReference type="EMBL" id="CAF0830391.1"/>
    </source>
</evidence>
<keyword evidence="6" id="KW-0067">ATP-binding</keyword>
<keyword evidence="4" id="KW-0479">Metal-binding</keyword>
<feature type="transmembrane region" description="Helical" evidence="12">
    <location>
        <begin position="194"/>
        <end position="215"/>
    </location>
</feature>
<keyword evidence="15" id="KW-1185">Reference proteome</keyword>
<dbReference type="GO" id="GO:0019829">
    <property type="term" value="F:ATPase-coupled monoatomic cation transmembrane transporter activity"/>
    <property type="evidence" value="ECO:0007669"/>
    <property type="project" value="TreeGrafter"/>
</dbReference>
<dbReference type="GO" id="GO:0005524">
    <property type="term" value="F:ATP binding"/>
    <property type="evidence" value="ECO:0007669"/>
    <property type="project" value="UniProtKB-KW"/>
</dbReference>
<feature type="transmembrane region" description="Helical" evidence="12">
    <location>
        <begin position="308"/>
        <end position="331"/>
    </location>
</feature>
<dbReference type="GO" id="GO:0015203">
    <property type="term" value="F:polyamine transmembrane transporter activity"/>
    <property type="evidence" value="ECO:0007669"/>
    <property type="project" value="TreeGrafter"/>
</dbReference>
<dbReference type="SUPFAM" id="SSF81665">
    <property type="entry name" value="Calcium ATPase, transmembrane domain M"/>
    <property type="match status" value="1"/>
</dbReference>
<evidence type="ECO:0000256" key="4">
    <source>
        <dbReference type="ARBA" id="ARBA00022723"/>
    </source>
</evidence>
<dbReference type="InterPro" id="IPR023214">
    <property type="entry name" value="HAD_sf"/>
</dbReference>
<comment type="caution">
    <text evidence="13">The sequence shown here is derived from an EMBL/GenBank/DDBJ whole genome shotgun (WGS) entry which is preliminary data.</text>
</comment>
<dbReference type="SUPFAM" id="SSF56784">
    <property type="entry name" value="HAD-like"/>
    <property type="match status" value="1"/>
</dbReference>
<dbReference type="GO" id="GO:0016887">
    <property type="term" value="F:ATP hydrolysis activity"/>
    <property type="evidence" value="ECO:0007669"/>
    <property type="project" value="InterPro"/>
</dbReference>
<evidence type="ECO:0000256" key="9">
    <source>
        <dbReference type="ARBA" id="ARBA00022989"/>
    </source>
</evidence>
<dbReference type="PANTHER" id="PTHR45630">
    <property type="entry name" value="CATION-TRANSPORTING ATPASE-RELATED"/>
    <property type="match status" value="1"/>
</dbReference>
<evidence type="ECO:0000256" key="2">
    <source>
        <dbReference type="ARBA" id="ARBA00022553"/>
    </source>
</evidence>
<dbReference type="EMBL" id="CAJOBC010000710">
    <property type="protein sequence ID" value="CAF3617452.1"/>
    <property type="molecule type" value="Genomic_DNA"/>
</dbReference>
<keyword evidence="5" id="KW-0547">Nucleotide-binding</keyword>
<dbReference type="InterPro" id="IPR036412">
    <property type="entry name" value="HAD-like_sf"/>
</dbReference>
<dbReference type="Proteomes" id="UP000681722">
    <property type="component" value="Unassembled WGS sequence"/>
</dbReference>
<evidence type="ECO:0000256" key="12">
    <source>
        <dbReference type="SAM" id="Phobius"/>
    </source>
</evidence>
<protein>
    <recommendedName>
        <fullName evidence="16">Cation-transporting P-type ATPase C-terminal domain-containing protein</fullName>
    </recommendedName>
</protein>
<evidence type="ECO:0000256" key="5">
    <source>
        <dbReference type="ARBA" id="ARBA00022741"/>
    </source>
</evidence>
<dbReference type="GO" id="GO:0140358">
    <property type="term" value="F:P-type transmembrane transporter activity"/>
    <property type="evidence" value="ECO:0007669"/>
    <property type="project" value="InterPro"/>
</dbReference>
<feature type="region of interest" description="Disordered" evidence="11">
    <location>
        <begin position="1"/>
        <end position="36"/>
    </location>
</feature>
<evidence type="ECO:0000256" key="11">
    <source>
        <dbReference type="SAM" id="MobiDB-lite"/>
    </source>
</evidence>
<evidence type="ECO:0000313" key="14">
    <source>
        <dbReference type="EMBL" id="CAF3617452.1"/>
    </source>
</evidence>
<feature type="transmembrane region" description="Helical" evidence="12">
    <location>
        <begin position="268"/>
        <end position="288"/>
    </location>
</feature>
<dbReference type="GO" id="GO:0046872">
    <property type="term" value="F:metal ion binding"/>
    <property type="evidence" value="ECO:0007669"/>
    <property type="project" value="UniProtKB-KW"/>
</dbReference>
<evidence type="ECO:0000256" key="7">
    <source>
        <dbReference type="ARBA" id="ARBA00022842"/>
    </source>
</evidence>
<evidence type="ECO:0000313" key="15">
    <source>
        <dbReference type="Proteomes" id="UP000663829"/>
    </source>
</evidence>
<proteinExistence type="predicted"/>
<evidence type="ECO:0008006" key="16">
    <source>
        <dbReference type="Google" id="ProtNLM"/>
    </source>
</evidence>
<evidence type="ECO:0000256" key="3">
    <source>
        <dbReference type="ARBA" id="ARBA00022692"/>
    </source>
</evidence>
<organism evidence="13 15">
    <name type="scientific">Didymodactylos carnosus</name>
    <dbReference type="NCBI Taxonomy" id="1234261"/>
    <lineage>
        <taxon>Eukaryota</taxon>
        <taxon>Metazoa</taxon>
        <taxon>Spiralia</taxon>
        <taxon>Gnathifera</taxon>
        <taxon>Rotifera</taxon>
        <taxon>Eurotatoria</taxon>
        <taxon>Bdelloidea</taxon>
        <taxon>Philodinida</taxon>
        <taxon>Philodinidae</taxon>
        <taxon>Didymodactylos</taxon>
    </lineage>
</organism>
<feature type="transmembrane region" description="Helical" evidence="12">
    <location>
        <begin position="125"/>
        <end position="144"/>
    </location>
</feature>
<accession>A0A813UZ52</accession>
<dbReference type="InterPro" id="IPR001757">
    <property type="entry name" value="P_typ_ATPase"/>
</dbReference>
<keyword evidence="3 12" id="KW-0812">Transmembrane</keyword>
<reference evidence="13" key="1">
    <citation type="submission" date="2021-02" db="EMBL/GenBank/DDBJ databases">
        <authorList>
            <person name="Nowell W R."/>
        </authorList>
    </citation>
    <scope>NUCLEOTIDE SEQUENCE</scope>
</reference>
<gene>
    <name evidence="13" type="ORF">GPM918_LOCUS5022</name>
    <name evidence="14" type="ORF">SRO942_LOCUS5023</name>
</gene>
<keyword evidence="8" id="KW-1278">Translocase</keyword>
<dbReference type="PANTHER" id="PTHR45630:SF8">
    <property type="entry name" value="CATION-TRANSPORTING ATPASE"/>
    <property type="match status" value="1"/>
</dbReference>
<comment type="subcellular location">
    <subcellularLocation>
        <location evidence="1">Membrane</location>
        <topology evidence="1">Multi-pass membrane protein</topology>
    </subcellularLocation>
</comment>
<feature type="compositionally biased region" description="Basic and acidic residues" evidence="11">
    <location>
        <begin position="26"/>
        <end position="36"/>
    </location>
</feature>
<evidence type="ECO:0000256" key="6">
    <source>
        <dbReference type="ARBA" id="ARBA00022840"/>
    </source>
</evidence>